<dbReference type="PANTHER" id="PTHR30477:SF8">
    <property type="entry name" value="METAL TRANSPORT SYSTEM MEMBRANE PROTEIN CT_070-RELATED"/>
    <property type="match status" value="1"/>
</dbReference>
<feature type="transmembrane region" description="Helical" evidence="9">
    <location>
        <begin position="160"/>
        <end position="178"/>
    </location>
</feature>
<keyword evidence="3 8" id="KW-0813">Transport</keyword>
<organism evidence="11 12">
    <name type="scientific">Azospirillum brasilense</name>
    <dbReference type="NCBI Taxonomy" id="192"/>
    <lineage>
        <taxon>Bacteria</taxon>
        <taxon>Pseudomonadati</taxon>
        <taxon>Pseudomonadota</taxon>
        <taxon>Alphaproteobacteria</taxon>
        <taxon>Rhodospirillales</taxon>
        <taxon>Azospirillaceae</taxon>
        <taxon>Azospirillum</taxon>
    </lineage>
</organism>
<evidence type="ECO:0000313" key="12">
    <source>
        <dbReference type="Proteomes" id="UP000298774"/>
    </source>
</evidence>
<dbReference type="Proteomes" id="UP001277471">
    <property type="component" value="Unassembled WGS sequence"/>
</dbReference>
<feature type="transmembrane region" description="Helical" evidence="9">
    <location>
        <begin position="220"/>
        <end position="240"/>
    </location>
</feature>
<proteinExistence type="inferred from homology"/>
<sequence length="328" mass="33331">MMPDVQEFLQIDAPALLAAVLACAACALVGNFLVLRRQGMMGDAVSHAILPGIVGGFLVAGTRETLPMMLGALAAAALAGLLIEAVRRLGRLESGAAMGVVFTVMFAAGVVMIEQASAGGVDLDADCVLYGQLETILWLAPKGWASLADPAVWAALPREVLTLAAVFALCVALVGLFYKELKITTFDPALASTLGIPAGLFHYGVVLLVAATAIAAFEAVGSILVIAMLIAPPAAARLLTDRLAAQILLSVALGVLAALAGYGAAAFGPMLLGASHSLNAAGMIAVASGLILALAVLFGPRHGLLGRRRAVGRLRAAPGFVAPEAQKP</sequence>
<dbReference type="RefSeq" id="WP_059398500.1">
    <property type="nucleotide sequence ID" value="NZ_CP012914.1"/>
</dbReference>
<keyword evidence="6 9" id="KW-1133">Transmembrane helix</keyword>
<feature type="transmembrane region" description="Helical" evidence="9">
    <location>
        <begin position="66"/>
        <end position="83"/>
    </location>
</feature>
<evidence type="ECO:0000256" key="6">
    <source>
        <dbReference type="ARBA" id="ARBA00022989"/>
    </source>
</evidence>
<dbReference type="PANTHER" id="PTHR30477">
    <property type="entry name" value="ABC-TRANSPORTER METAL-BINDING PROTEIN"/>
    <property type="match status" value="1"/>
</dbReference>
<reference evidence="10 13" key="2">
    <citation type="submission" date="2023-11" db="EMBL/GenBank/DDBJ databases">
        <title>MicrobeMod: A computational toolkit for identifying prokaryotic methylation and restriction-modification with nanopore sequencing.</title>
        <authorList>
            <person name="Crits-Christoph A."/>
            <person name="Kang S.C."/>
            <person name="Lee H."/>
            <person name="Ostrov N."/>
        </authorList>
    </citation>
    <scope>NUCLEOTIDE SEQUENCE [LARGE SCALE GENOMIC DNA]</scope>
    <source>
        <strain evidence="10 13">ATCC 29145</strain>
    </source>
</reference>
<dbReference type="Proteomes" id="UP000298774">
    <property type="component" value="Chromosome"/>
</dbReference>
<evidence type="ECO:0000256" key="7">
    <source>
        <dbReference type="ARBA" id="ARBA00023136"/>
    </source>
</evidence>
<evidence type="ECO:0000256" key="8">
    <source>
        <dbReference type="RuleBase" id="RU003943"/>
    </source>
</evidence>
<evidence type="ECO:0000313" key="11">
    <source>
        <dbReference type="EMBL" id="QCO09193.1"/>
    </source>
</evidence>
<keyword evidence="4" id="KW-1003">Cell membrane</keyword>
<dbReference type="Gene3D" id="1.10.3470.10">
    <property type="entry name" value="ABC transporter involved in vitamin B12 uptake, BtuC"/>
    <property type="match status" value="1"/>
</dbReference>
<keyword evidence="13" id="KW-1185">Reference proteome</keyword>
<keyword evidence="7 9" id="KW-0472">Membrane</keyword>
<feature type="transmembrane region" description="Helical" evidence="9">
    <location>
        <begin position="95"/>
        <end position="113"/>
    </location>
</feature>
<protein>
    <submittedName>
        <fullName evidence="11">Metal ABC transporter permease</fullName>
    </submittedName>
</protein>
<evidence type="ECO:0000256" key="9">
    <source>
        <dbReference type="SAM" id="Phobius"/>
    </source>
</evidence>
<keyword evidence="5 8" id="KW-0812">Transmembrane</keyword>
<feature type="transmembrane region" description="Helical" evidence="9">
    <location>
        <begin position="41"/>
        <end position="60"/>
    </location>
</feature>
<evidence type="ECO:0000256" key="2">
    <source>
        <dbReference type="ARBA" id="ARBA00008034"/>
    </source>
</evidence>
<dbReference type="GeneID" id="56449913"/>
<dbReference type="GO" id="GO:0043190">
    <property type="term" value="C:ATP-binding cassette (ABC) transporter complex"/>
    <property type="evidence" value="ECO:0007669"/>
    <property type="project" value="InterPro"/>
</dbReference>
<dbReference type="AlphaFoldDB" id="A0A0P0EVR1"/>
<reference evidence="11 12" key="1">
    <citation type="submission" date="2018-09" db="EMBL/GenBank/DDBJ databases">
        <title>Whole genome based analysis of evolution and adaptive divergence in Indian and Brazilian strains of Azospirillum brasilense.</title>
        <authorList>
            <person name="Singh C."/>
            <person name="Tripathi A.K."/>
        </authorList>
    </citation>
    <scope>NUCLEOTIDE SEQUENCE [LARGE SCALE GENOMIC DNA]</scope>
    <source>
        <strain evidence="11 12">MTCC4038</strain>
    </source>
</reference>
<dbReference type="InterPro" id="IPR037294">
    <property type="entry name" value="ABC_BtuC-like"/>
</dbReference>
<feature type="transmembrane region" description="Helical" evidence="9">
    <location>
        <begin position="247"/>
        <end position="272"/>
    </location>
</feature>
<evidence type="ECO:0000256" key="1">
    <source>
        <dbReference type="ARBA" id="ARBA00004651"/>
    </source>
</evidence>
<dbReference type="SUPFAM" id="SSF81345">
    <property type="entry name" value="ABC transporter involved in vitamin B12 uptake, BtuC"/>
    <property type="match status" value="1"/>
</dbReference>
<dbReference type="KEGG" id="abf:AMK58_01115"/>
<evidence type="ECO:0000256" key="5">
    <source>
        <dbReference type="ARBA" id="ARBA00022692"/>
    </source>
</evidence>
<name>A0A0P0EVR1_AZOBR</name>
<evidence type="ECO:0000313" key="10">
    <source>
        <dbReference type="EMBL" id="MDX5952720.1"/>
    </source>
</evidence>
<comment type="similarity">
    <text evidence="2 8">Belongs to the ABC-3 integral membrane protein family.</text>
</comment>
<evidence type="ECO:0000256" key="4">
    <source>
        <dbReference type="ARBA" id="ARBA00022475"/>
    </source>
</evidence>
<feature type="transmembrane region" description="Helical" evidence="9">
    <location>
        <begin position="15"/>
        <end position="34"/>
    </location>
</feature>
<gene>
    <name evidence="11" type="ORF">D3868_09185</name>
    <name evidence="10" type="ORF">SIM66_16190</name>
</gene>
<dbReference type="GO" id="GO:0055085">
    <property type="term" value="P:transmembrane transport"/>
    <property type="evidence" value="ECO:0007669"/>
    <property type="project" value="InterPro"/>
</dbReference>
<dbReference type="GO" id="GO:0010043">
    <property type="term" value="P:response to zinc ion"/>
    <property type="evidence" value="ECO:0007669"/>
    <property type="project" value="TreeGrafter"/>
</dbReference>
<dbReference type="EMBL" id="JAWXYC010000004">
    <property type="protein sequence ID" value="MDX5952720.1"/>
    <property type="molecule type" value="Genomic_DNA"/>
</dbReference>
<dbReference type="Pfam" id="PF00950">
    <property type="entry name" value="ABC-3"/>
    <property type="match status" value="2"/>
</dbReference>
<evidence type="ECO:0000313" key="13">
    <source>
        <dbReference type="Proteomes" id="UP001277471"/>
    </source>
</evidence>
<accession>A0A0P0EVR1</accession>
<dbReference type="InterPro" id="IPR001626">
    <property type="entry name" value="ABC_TroCD"/>
</dbReference>
<comment type="subcellular location">
    <subcellularLocation>
        <location evidence="1 8">Cell membrane</location>
        <topology evidence="1 8">Multi-pass membrane protein</topology>
    </subcellularLocation>
</comment>
<feature type="transmembrane region" description="Helical" evidence="9">
    <location>
        <begin position="190"/>
        <end position="214"/>
    </location>
</feature>
<evidence type="ECO:0000256" key="3">
    <source>
        <dbReference type="ARBA" id="ARBA00022448"/>
    </source>
</evidence>
<feature type="transmembrane region" description="Helical" evidence="9">
    <location>
        <begin position="278"/>
        <end position="299"/>
    </location>
</feature>
<dbReference type="EMBL" id="CP032339">
    <property type="protein sequence ID" value="QCO09193.1"/>
    <property type="molecule type" value="Genomic_DNA"/>
</dbReference>